<evidence type="ECO:0000313" key="2">
    <source>
        <dbReference type="Proteomes" id="UP000226031"/>
    </source>
</evidence>
<gene>
    <name evidence="1" type="ORF">GX50_01939</name>
</gene>
<sequence length="69" mass="7335">MDANTSTHATYIRSSNVSSMDCMGYSLGVETVSCSSASVREKKGDLKVITILKVKAKDQTDNPVGHLAS</sequence>
<proteinExistence type="predicted"/>
<accession>A0A2B7ZPX8</accession>
<comment type="caution">
    <text evidence="1">The sequence shown here is derived from an EMBL/GenBank/DDBJ whole genome shotgun (WGS) entry which is preliminary data.</text>
</comment>
<evidence type="ECO:0000313" key="1">
    <source>
        <dbReference type="EMBL" id="PGH35243.1"/>
    </source>
</evidence>
<dbReference type="Proteomes" id="UP000226031">
    <property type="component" value="Unassembled WGS sequence"/>
</dbReference>
<name>A0A2B7ZPX8_9EURO</name>
<dbReference type="EMBL" id="PDND01000025">
    <property type="protein sequence ID" value="PGH35243.1"/>
    <property type="molecule type" value="Genomic_DNA"/>
</dbReference>
<protein>
    <submittedName>
        <fullName evidence="1">Uncharacterized protein</fullName>
    </submittedName>
</protein>
<organism evidence="1 2">
    <name type="scientific">[Emmonsia] crescens</name>
    <dbReference type="NCBI Taxonomy" id="73230"/>
    <lineage>
        <taxon>Eukaryota</taxon>
        <taxon>Fungi</taxon>
        <taxon>Dikarya</taxon>
        <taxon>Ascomycota</taxon>
        <taxon>Pezizomycotina</taxon>
        <taxon>Eurotiomycetes</taxon>
        <taxon>Eurotiomycetidae</taxon>
        <taxon>Onygenales</taxon>
        <taxon>Ajellomycetaceae</taxon>
        <taxon>Emergomyces</taxon>
    </lineage>
</organism>
<reference evidence="1 2" key="1">
    <citation type="submission" date="2017-10" db="EMBL/GenBank/DDBJ databases">
        <title>Comparative genomics in systemic dimorphic fungi from Ajellomycetaceae.</title>
        <authorList>
            <person name="Munoz J.F."/>
            <person name="Mcewen J.G."/>
            <person name="Clay O.K."/>
            <person name="Cuomo C.A."/>
        </authorList>
    </citation>
    <scope>NUCLEOTIDE SEQUENCE [LARGE SCALE GENOMIC DNA]</scope>
    <source>
        <strain evidence="1 2">UAMH4076</strain>
    </source>
</reference>
<keyword evidence="2" id="KW-1185">Reference proteome</keyword>
<dbReference type="AlphaFoldDB" id="A0A2B7ZPX8"/>